<dbReference type="InterPro" id="IPR052617">
    <property type="entry name" value="Huntingtin-int_K"/>
</dbReference>
<dbReference type="InterPro" id="IPR044034">
    <property type="entry name" value="NAC-like_UBA"/>
</dbReference>
<dbReference type="GO" id="GO:0043066">
    <property type="term" value="P:negative regulation of apoptotic process"/>
    <property type="evidence" value="ECO:0007669"/>
    <property type="project" value="TreeGrafter"/>
</dbReference>
<dbReference type="CDD" id="cd14361">
    <property type="entry name" value="UBA_HYPK"/>
    <property type="match status" value="1"/>
</dbReference>
<protein>
    <recommendedName>
        <fullName evidence="2">Nascent polypeptide-associated complex subunit alpha-like UBA domain-containing protein</fullName>
    </recommendedName>
</protein>
<dbReference type="Pfam" id="PF19026">
    <property type="entry name" value="UBA_HYPK"/>
    <property type="match status" value="1"/>
</dbReference>
<evidence type="ECO:0000313" key="4">
    <source>
        <dbReference type="Proteomes" id="UP000318582"/>
    </source>
</evidence>
<evidence type="ECO:0000313" key="3">
    <source>
        <dbReference type="EMBL" id="TPX57841.1"/>
    </source>
</evidence>
<reference evidence="3 4" key="1">
    <citation type="journal article" date="2019" name="Sci. Rep.">
        <title>Comparative genomics of chytrid fungi reveal insights into the obligate biotrophic and pathogenic lifestyle of Synchytrium endobioticum.</title>
        <authorList>
            <person name="van de Vossenberg B.T.L.H."/>
            <person name="Warris S."/>
            <person name="Nguyen H.D.T."/>
            <person name="van Gent-Pelzer M.P.E."/>
            <person name="Joly D.L."/>
            <person name="van de Geest H.C."/>
            <person name="Bonants P.J.M."/>
            <person name="Smith D.S."/>
            <person name="Levesque C.A."/>
            <person name="van der Lee T.A.J."/>
        </authorList>
    </citation>
    <scope>NUCLEOTIDE SEQUENCE [LARGE SCALE GENOMIC DNA]</scope>
    <source>
        <strain evidence="3 4">CBS 809.83</strain>
    </source>
</reference>
<dbReference type="GO" id="GO:0050821">
    <property type="term" value="P:protein stabilization"/>
    <property type="evidence" value="ECO:0007669"/>
    <property type="project" value="TreeGrafter"/>
</dbReference>
<dbReference type="Gene3D" id="1.10.8.10">
    <property type="entry name" value="DNA helicase RuvA subunit, C-terminal domain"/>
    <property type="match status" value="1"/>
</dbReference>
<sequence length="130" mass="14230">MSDDKQTATKVVPAKDVDGAEDGDEEQVETGVKAQANKEMQNVSAFDDEAGDNVDEDKLGKAMSFLTDVNKKQKAQQSARDKELAKVVIGKEDVELIMSEFQVTKVQAEQALRENKGNVLNTMRQLVSVA</sequence>
<dbReference type="Proteomes" id="UP000318582">
    <property type="component" value="Unassembled WGS sequence"/>
</dbReference>
<dbReference type="AlphaFoldDB" id="A0A507E239"/>
<dbReference type="InterPro" id="IPR038922">
    <property type="entry name" value="HYPK_UBA"/>
</dbReference>
<dbReference type="STRING" id="109895.A0A507E239"/>
<proteinExistence type="predicted"/>
<comment type="caution">
    <text evidence="3">The sequence shown here is derived from an EMBL/GenBank/DDBJ whole genome shotgun (WGS) entry which is preliminary data.</text>
</comment>
<feature type="compositionally biased region" description="Basic and acidic residues" evidence="1">
    <location>
        <begin position="1"/>
        <end position="18"/>
    </location>
</feature>
<keyword evidence="4" id="KW-1185">Reference proteome</keyword>
<feature type="compositionally biased region" description="Acidic residues" evidence="1">
    <location>
        <begin position="19"/>
        <end position="28"/>
    </location>
</feature>
<dbReference type="PANTHER" id="PTHR31184">
    <property type="entry name" value="HUNTINGTIN-INTERACTING PROTEIN K FAMILY MEMBER"/>
    <property type="match status" value="1"/>
</dbReference>
<organism evidence="3 4">
    <name type="scientific">Powellomyces hirtus</name>
    <dbReference type="NCBI Taxonomy" id="109895"/>
    <lineage>
        <taxon>Eukaryota</taxon>
        <taxon>Fungi</taxon>
        <taxon>Fungi incertae sedis</taxon>
        <taxon>Chytridiomycota</taxon>
        <taxon>Chytridiomycota incertae sedis</taxon>
        <taxon>Chytridiomycetes</taxon>
        <taxon>Spizellomycetales</taxon>
        <taxon>Powellomycetaceae</taxon>
        <taxon>Powellomyces</taxon>
    </lineage>
</organism>
<name>A0A507E239_9FUNG</name>
<dbReference type="EMBL" id="QEAQ01000046">
    <property type="protein sequence ID" value="TPX57841.1"/>
    <property type="molecule type" value="Genomic_DNA"/>
</dbReference>
<gene>
    <name evidence="3" type="ORF">PhCBS80983_g03521</name>
</gene>
<accession>A0A507E239</accession>
<feature type="domain" description="Nascent polypeptide-associated complex subunit alpha-like UBA" evidence="2">
    <location>
        <begin position="87"/>
        <end position="127"/>
    </location>
</feature>
<feature type="region of interest" description="Disordered" evidence="1">
    <location>
        <begin position="1"/>
        <end position="54"/>
    </location>
</feature>
<dbReference type="PANTHER" id="PTHR31184:SF2">
    <property type="entry name" value="HUNTINGTIN-INTERACTING PROTEIN K"/>
    <property type="match status" value="1"/>
</dbReference>
<evidence type="ECO:0000259" key="2">
    <source>
        <dbReference type="Pfam" id="PF19026"/>
    </source>
</evidence>
<evidence type="ECO:0000256" key="1">
    <source>
        <dbReference type="SAM" id="MobiDB-lite"/>
    </source>
</evidence>